<dbReference type="EMBL" id="BASD01000040">
    <property type="protein sequence ID" value="GAD20203.1"/>
    <property type="molecule type" value="Genomic_DNA"/>
</dbReference>
<dbReference type="InterPro" id="IPR016171">
    <property type="entry name" value="Vanillyl_alc_oxidase_C-sub2"/>
</dbReference>
<dbReference type="AlphaFoldDB" id="T1DX37"/>
<dbReference type="Proteomes" id="UP000018143">
    <property type="component" value="Unassembled WGS sequence"/>
</dbReference>
<organism evidence="4 5">
    <name type="scientific">Helicobacter fennelliae MRY12-0050</name>
    <dbReference type="NCBI Taxonomy" id="1325130"/>
    <lineage>
        <taxon>Bacteria</taxon>
        <taxon>Pseudomonadati</taxon>
        <taxon>Campylobacterota</taxon>
        <taxon>Epsilonproteobacteria</taxon>
        <taxon>Campylobacterales</taxon>
        <taxon>Helicobacteraceae</taxon>
        <taxon>Helicobacter</taxon>
    </lineage>
</organism>
<keyword evidence="5" id="KW-1185">Reference proteome</keyword>
<evidence type="ECO:0000313" key="3">
    <source>
        <dbReference type="EMBL" id="GAD18964.1"/>
    </source>
</evidence>
<dbReference type="GO" id="GO:0003824">
    <property type="term" value="F:catalytic activity"/>
    <property type="evidence" value="ECO:0007669"/>
    <property type="project" value="InterPro"/>
</dbReference>
<comment type="caution">
    <text evidence="4">The sequence shown here is derived from an EMBL/GenBank/DDBJ whole genome shotgun (WGS) entry which is preliminary data.</text>
</comment>
<sequence length="120" mass="13991">MQEFALPLSLEQKKQVKHKVSLGIPIAHPRSWMYRAFCFMLRFSNSRDNQEQNLKMRQAYREMVKVAAQNGWGDYRVAPTFQDDVMNAYSFNDYILRRFSEQLKDCIDPNGILAPGRGGI</sequence>
<accession>T1DX37</accession>
<evidence type="ECO:0000313" key="4">
    <source>
        <dbReference type="EMBL" id="GAD20203.1"/>
    </source>
</evidence>
<dbReference type="InterPro" id="IPR016164">
    <property type="entry name" value="FAD-linked_Oxase-like_C"/>
</dbReference>
<protein>
    <submittedName>
        <fullName evidence="4">Probable p-cresol methylhydroxylase subunit</fullName>
    </submittedName>
</protein>
<dbReference type="Gene3D" id="3.40.462.10">
    <property type="entry name" value="FAD-linked oxidases, C-terminal domain"/>
    <property type="match status" value="1"/>
</dbReference>
<keyword evidence="2" id="KW-0274">FAD</keyword>
<proteinExistence type="predicted"/>
<dbReference type="Gene3D" id="1.10.45.10">
    <property type="entry name" value="Vanillyl-alcohol Oxidase, Chain A, domain 4"/>
    <property type="match status" value="1"/>
</dbReference>
<evidence type="ECO:0000313" key="5">
    <source>
        <dbReference type="Proteomes" id="UP000018143"/>
    </source>
</evidence>
<evidence type="ECO:0000256" key="1">
    <source>
        <dbReference type="ARBA" id="ARBA00022630"/>
    </source>
</evidence>
<evidence type="ECO:0000256" key="2">
    <source>
        <dbReference type="ARBA" id="ARBA00022827"/>
    </source>
</evidence>
<dbReference type="STRING" id="1325130.HFN_0095"/>
<dbReference type="RefSeq" id="WP_023948002.1">
    <property type="nucleotide sequence ID" value="NZ_BASD01000011.1"/>
</dbReference>
<dbReference type="EMBL" id="BASD01000011">
    <property type="protein sequence ID" value="GAD18964.1"/>
    <property type="molecule type" value="Genomic_DNA"/>
</dbReference>
<dbReference type="SUPFAM" id="SSF55103">
    <property type="entry name" value="FAD-linked oxidases, C-terminal domain"/>
    <property type="match status" value="1"/>
</dbReference>
<keyword evidence="1" id="KW-0285">Flavoprotein</keyword>
<dbReference type="GO" id="GO:0050660">
    <property type="term" value="F:flavin adenine dinucleotide binding"/>
    <property type="evidence" value="ECO:0007669"/>
    <property type="project" value="InterPro"/>
</dbReference>
<dbReference type="eggNOG" id="COG0277">
    <property type="taxonomic scope" value="Bacteria"/>
</dbReference>
<gene>
    <name evidence="3" type="ORF">HFN_0095</name>
    <name evidence="4" type="ORF">HFN_1581</name>
</gene>
<name>T1DX37_9HELI</name>
<dbReference type="InterPro" id="IPR016170">
    <property type="entry name" value="Cytok_DH_C_sf"/>
</dbReference>
<reference evidence="4 5" key="1">
    <citation type="journal article" date="2013" name="Genome Announc.">
        <title>Draft Genome Sequence of Helicobacter fennelliae Strain MRY12-0050, Isolated from a Bacteremia Patient.</title>
        <authorList>
            <person name="Rimbara E."/>
            <person name="Matsui M."/>
            <person name="Mori S."/>
            <person name="Suzuki S."/>
            <person name="Suzuki M."/>
            <person name="Kim H."/>
            <person name="Sekizuka T."/>
            <person name="Kuroda M."/>
            <person name="Shibayama K."/>
        </authorList>
    </citation>
    <scope>NUCLEOTIDE SEQUENCE [LARGE SCALE GENOMIC DNA]</scope>
    <source>
        <strain evidence="4 5">MRY12-0050</strain>
    </source>
</reference>